<organism evidence="2 3">
    <name type="scientific">Caerostris darwini</name>
    <dbReference type="NCBI Taxonomy" id="1538125"/>
    <lineage>
        <taxon>Eukaryota</taxon>
        <taxon>Metazoa</taxon>
        <taxon>Ecdysozoa</taxon>
        <taxon>Arthropoda</taxon>
        <taxon>Chelicerata</taxon>
        <taxon>Arachnida</taxon>
        <taxon>Araneae</taxon>
        <taxon>Araneomorphae</taxon>
        <taxon>Entelegynae</taxon>
        <taxon>Araneoidea</taxon>
        <taxon>Araneidae</taxon>
        <taxon>Caerostris</taxon>
    </lineage>
</organism>
<feature type="compositionally biased region" description="Basic residues" evidence="1">
    <location>
        <begin position="109"/>
        <end position="121"/>
    </location>
</feature>
<reference evidence="2 3" key="1">
    <citation type="submission" date="2021-06" db="EMBL/GenBank/DDBJ databases">
        <title>Caerostris darwini draft genome.</title>
        <authorList>
            <person name="Kono N."/>
            <person name="Arakawa K."/>
        </authorList>
    </citation>
    <scope>NUCLEOTIDE SEQUENCE [LARGE SCALE GENOMIC DNA]</scope>
</reference>
<keyword evidence="3" id="KW-1185">Reference proteome</keyword>
<feature type="region of interest" description="Disordered" evidence="1">
    <location>
        <begin position="100"/>
        <end position="121"/>
    </location>
</feature>
<evidence type="ECO:0000313" key="2">
    <source>
        <dbReference type="EMBL" id="GIY17226.1"/>
    </source>
</evidence>
<gene>
    <name evidence="2" type="ORF">CDAR_241451</name>
</gene>
<proteinExistence type="predicted"/>
<protein>
    <submittedName>
        <fullName evidence="2">Uncharacterized protein</fullName>
    </submittedName>
</protein>
<sequence>MERRNQFSLEEQKANLKKSTKCCFNKPLGIRLPQEHRIIPASHRFYFQLSTCEAQFYLGLIRQPETKYFPNVSTNPPILQFIPNERRVHHPCLPSLPQKGNTNFSYSSPKHHSRVFLGTHH</sequence>
<name>A0AAV4R9B1_9ARAC</name>
<dbReference type="AlphaFoldDB" id="A0AAV4R9B1"/>
<comment type="caution">
    <text evidence="2">The sequence shown here is derived from an EMBL/GenBank/DDBJ whole genome shotgun (WGS) entry which is preliminary data.</text>
</comment>
<evidence type="ECO:0000313" key="3">
    <source>
        <dbReference type="Proteomes" id="UP001054837"/>
    </source>
</evidence>
<accession>A0AAV4R9B1</accession>
<evidence type="ECO:0000256" key="1">
    <source>
        <dbReference type="SAM" id="MobiDB-lite"/>
    </source>
</evidence>
<dbReference type="EMBL" id="BPLQ01005793">
    <property type="protein sequence ID" value="GIY17226.1"/>
    <property type="molecule type" value="Genomic_DNA"/>
</dbReference>
<dbReference type="Proteomes" id="UP001054837">
    <property type="component" value="Unassembled WGS sequence"/>
</dbReference>